<evidence type="ECO:0000256" key="2">
    <source>
        <dbReference type="SAM" id="MobiDB-lite"/>
    </source>
</evidence>
<dbReference type="SMART" id="SM00324">
    <property type="entry name" value="RhoGAP"/>
    <property type="match status" value="1"/>
</dbReference>
<dbReference type="GO" id="GO:0005096">
    <property type="term" value="F:GTPase activator activity"/>
    <property type="evidence" value="ECO:0007669"/>
    <property type="project" value="UniProtKB-KW"/>
</dbReference>
<feature type="compositionally biased region" description="Basic and acidic residues" evidence="2">
    <location>
        <begin position="427"/>
        <end position="503"/>
    </location>
</feature>
<organism evidence="4 5">
    <name type="scientific">Ridgeia piscesae</name>
    <name type="common">Tubeworm</name>
    <dbReference type="NCBI Taxonomy" id="27915"/>
    <lineage>
        <taxon>Eukaryota</taxon>
        <taxon>Metazoa</taxon>
        <taxon>Spiralia</taxon>
        <taxon>Lophotrochozoa</taxon>
        <taxon>Annelida</taxon>
        <taxon>Polychaeta</taxon>
        <taxon>Sedentaria</taxon>
        <taxon>Canalipalpata</taxon>
        <taxon>Sabellida</taxon>
        <taxon>Siboglinidae</taxon>
        <taxon>Ridgeia</taxon>
    </lineage>
</organism>
<reference evidence="4" key="1">
    <citation type="journal article" date="2023" name="Mol. Biol. Evol.">
        <title>Third-Generation Sequencing Reveals the Adaptive Role of the Epigenome in Three Deep-Sea Polychaetes.</title>
        <authorList>
            <person name="Perez M."/>
            <person name="Aroh O."/>
            <person name="Sun Y."/>
            <person name="Lan Y."/>
            <person name="Juniper S.K."/>
            <person name="Young C.R."/>
            <person name="Angers B."/>
            <person name="Qian P.Y."/>
        </authorList>
    </citation>
    <scope>NUCLEOTIDE SEQUENCE</scope>
    <source>
        <strain evidence="4">R07B-5</strain>
    </source>
</reference>
<dbReference type="Pfam" id="PF00620">
    <property type="entry name" value="RhoGAP"/>
    <property type="match status" value="1"/>
</dbReference>
<feature type="compositionally biased region" description="Low complexity" evidence="2">
    <location>
        <begin position="504"/>
        <end position="520"/>
    </location>
</feature>
<feature type="region of interest" description="Disordered" evidence="2">
    <location>
        <begin position="302"/>
        <end position="348"/>
    </location>
</feature>
<feature type="region of interest" description="Disordered" evidence="2">
    <location>
        <begin position="380"/>
        <end position="543"/>
    </location>
</feature>
<name>A0AAD9L563_RIDPI</name>
<dbReference type="Gene3D" id="1.20.58.90">
    <property type="match status" value="1"/>
</dbReference>
<feature type="compositionally biased region" description="Low complexity" evidence="2">
    <location>
        <begin position="380"/>
        <end position="389"/>
    </location>
</feature>
<dbReference type="FunFam" id="1.10.555.10:FF:000027">
    <property type="entry name" value="RalA-binding protein 1"/>
    <property type="match status" value="1"/>
</dbReference>
<protein>
    <recommendedName>
        <fullName evidence="3">Rho-GAP domain-containing protein</fullName>
    </recommendedName>
</protein>
<dbReference type="Proteomes" id="UP001209878">
    <property type="component" value="Unassembled WGS sequence"/>
</dbReference>
<dbReference type="Gene3D" id="1.10.555.10">
    <property type="entry name" value="Rho GTPase activation protein"/>
    <property type="match status" value="1"/>
</dbReference>
<gene>
    <name evidence="4" type="ORF">NP493_307g02095</name>
</gene>
<dbReference type="PANTHER" id="PTHR12783:SF5">
    <property type="entry name" value="RALA-BINDING PROTEIN 1"/>
    <property type="match status" value="1"/>
</dbReference>
<dbReference type="InterPro" id="IPR039767">
    <property type="entry name" value="RALBP1"/>
</dbReference>
<evidence type="ECO:0000313" key="4">
    <source>
        <dbReference type="EMBL" id="KAK2183544.1"/>
    </source>
</evidence>
<dbReference type="InterPro" id="IPR049041">
    <property type="entry name" value="RalBP1-like_Ral-bd"/>
</dbReference>
<keyword evidence="5" id="KW-1185">Reference proteome</keyword>
<keyword evidence="1" id="KW-0343">GTPase activation</keyword>
<feature type="compositionally biased region" description="Basic and acidic residues" evidence="2">
    <location>
        <begin position="302"/>
        <end position="331"/>
    </location>
</feature>
<evidence type="ECO:0000256" key="1">
    <source>
        <dbReference type="ARBA" id="ARBA00022468"/>
    </source>
</evidence>
<feature type="compositionally biased region" description="Basic and acidic residues" evidence="2">
    <location>
        <begin position="521"/>
        <end position="543"/>
    </location>
</feature>
<comment type="caution">
    <text evidence="4">The sequence shown here is derived from an EMBL/GenBank/DDBJ whole genome shotgun (WGS) entry which is preliminary data.</text>
</comment>
<dbReference type="InterPro" id="IPR008936">
    <property type="entry name" value="Rho_GTPase_activation_prot"/>
</dbReference>
<proteinExistence type="predicted"/>
<dbReference type="GO" id="GO:0007264">
    <property type="term" value="P:small GTPase-mediated signal transduction"/>
    <property type="evidence" value="ECO:0007669"/>
    <property type="project" value="InterPro"/>
</dbReference>
<dbReference type="GO" id="GO:0031267">
    <property type="term" value="F:small GTPase binding"/>
    <property type="evidence" value="ECO:0007669"/>
    <property type="project" value="InterPro"/>
</dbReference>
<dbReference type="Pfam" id="PF20924">
    <property type="entry name" value="RLIP76_Ral-bd"/>
    <property type="match status" value="1"/>
</dbReference>
<dbReference type="PANTHER" id="PTHR12783">
    <property type="entry name" value="RALA BINDING PROTEIN 1 RALBP1"/>
    <property type="match status" value="1"/>
</dbReference>
<dbReference type="AlphaFoldDB" id="A0AAD9L563"/>
<evidence type="ECO:0000313" key="5">
    <source>
        <dbReference type="Proteomes" id="UP001209878"/>
    </source>
</evidence>
<dbReference type="PROSITE" id="PS50238">
    <property type="entry name" value="RHOGAP"/>
    <property type="match status" value="1"/>
</dbReference>
<accession>A0AAD9L563</accession>
<evidence type="ECO:0000259" key="3">
    <source>
        <dbReference type="PROSITE" id="PS50238"/>
    </source>
</evidence>
<feature type="domain" description="Rho-GAP" evidence="3">
    <location>
        <begin position="36"/>
        <end position="224"/>
    </location>
</feature>
<dbReference type="InterPro" id="IPR000198">
    <property type="entry name" value="RhoGAP_dom"/>
</dbReference>
<dbReference type="EMBL" id="JAODUO010000307">
    <property type="protein sequence ID" value="KAK2183544.1"/>
    <property type="molecule type" value="Genomic_DNA"/>
</dbReference>
<feature type="compositionally biased region" description="Basic and acidic residues" evidence="2">
    <location>
        <begin position="394"/>
        <end position="406"/>
    </location>
</feature>
<dbReference type="SUPFAM" id="SSF48350">
    <property type="entry name" value="GTPase activation domain, GAP"/>
    <property type="match status" value="1"/>
</dbReference>
<sequence>MSSPQQLVSSCPGSVYIFSSLLLLLSDPDQSPIFGVPLAVAVARNKCHDGIQLPAIFRDCIDYIEESGLSCEGIYRISGVKSKVQALKDSYNRGLPVTLHEHEPNVVASLLKQFLRELPEPVLTTELLPKFEQASGLKNVMQTVKQFQALLEQLPTPNKLLLSWTIVHMTHVIANEKKNKMSLQNVSIVLSPTMQISHRLLNIFFTHSKILFRDIVIKKHVPPLRPVTSRWSLELPDSPSSLEEELHKQESLLTQLHQELLGVKDSEKEDKLWEVQRVVTQLKRKLKNTRKAQEATLAAVKREAEMKKKKEKEESEKSTGETVETPHKPDKSTSQTADVREENASQRDQVVTVVQLHHDAGDIVVDSGDIVVDSGDTVVDSGDTVVDSGDTADCSDRVEAKVEPPRMIKLKAKPMSQEMDSAVAVGDSDKPKKDATKGDVSEHTKEASDMTEEVGDKEGKQGKEEREEDKETVVEREEMVGDRGDMVSDRGDMAEGVGSKEDTVTSVTDDMDVVTSTQVTDVDKPEETVREKEGGQDEGRSKEWEREYMALMLEEEELIATGGCCLCPFSQILGVNETPLQSAARGI</sequence>